<dbReference type="RefSeq" id="WP_154549454.1">
    <property type="nucleotide sequence ID" value="NZ_VUMX01000038.1"/>
</dbReference>
<keyword evidence="1" id="KW-1133">Transmembrane helix</keyword>
<keyword evidence="3" id="KW-1185">Reference proteome</keyword>
<keyword evidence="1" id="KW-0472">Membrane</keyword>
<evidence type="ECO:0000313" key="2">
    <source>
        <dbReference type="EMBL" id="MST87844.1"/>
    </source>
</evidence>
<dbReference type="AlphaFoldDB" id="A0A6A8MG73"/>
<dbReference type="EMBL" id="VUMX01000038">
    <property type="protein sequence ID" value="MST87844.1"/>
    <property type="molecule type" value="Genomic_DNA"/>
</dbReference>
<keyword evidence="1" id="KW-0812">Transmembrane</keyword>
<name>A0A6A8MG73_9LACO</name>
<dbReference type="Proteomes" id="UP000438120">
    <property type="component" value="Unassembled WGS sequence"/>
</dbReference>
<feature type="transmembrane region" description="Helical" evidence="1">
    <location>
        <begin position="38"/>
        <end position="58"/>
    </location>
</feature>
<dbReference type="OrthoDB" id="9988275at2"/>
<protein>
    <submittedName>
        <fullName evidence="2">Uncharacterized protein</fullName>
    </submittedName>
</protein>
<comment type="caution">
    <text evidence="2">The sequence shown here is derived from an EMBL/GenBank/DDBJ whole genome shotgun (WGS) entry which is preliminary data.</text>
</comment>
<evidence type="ECO:0000313" key="3">
    <source>
        <dbReference type="Proteomes" id="UP000438120"/>
    </source>
</evidence>
<organism evidence="2 3">
    <name type="scientific">Lactobacillus porci</name>
    <dbReference type="NCBI Taxonomy" id="2012477"/>
    <lineage>
        <taxon>Bacteria</taxon>
        <taxon>Bacillati</taxon>
        <taxon>Bacillota</taxon>
        <taxon>Bacilli</taxon>
        <taxon>Lactobacillales</taxon>
        <taxon>Lactobacillaceae</taxon>
        <taxon>Lactobacillus</taxon>
    </lineage>
</organism>
<gene>
    <name evidence="2" type="ORF">FYJ62_09540</name>
</gene>
<sequence length="64" mass="7358">MSINIFPLLADSFLIIPAVFSLVYSFDKSLPQTTRRWLRLSSFVLALAILALTVWLLWHPLQVN</sequence>
<feature type="transmembrane region" description="Helical" evidence="1">
    <location>
        <begin position="6"/>
        <end position="26"/>
    </location>
</feature>
<evidence type="ECO:0000256" key="1">
    <source>
        <dbReference type="SAM" id="Phobius"/>
    </source>
</evidence>
<proteinExistence type="predicted"/>
<reference evidence="2 3" key="1">
    <citation type="submission" date="2019-08" db="EMBL/GenBank/DDBJ databases">
        <title>In-depth cultivation of the pig gut microbiome towards novel bacterial diversity and tailored functional studies.</title>
        <authorList>
            <person name="Wylensek D."/>
            <person name="Hitch T.C.A."/>
            <person name="Clavel T."/>
        </authorList>
    </citation>
    <scope>NUCLEOTIDE SEQUENCE [LARGE SCALE GENOMIC DNA]</scope>
    <source>
        <strain evidence="2 3">Bifido-178-WT-2B</strain>
    </source>
</reference>
<accession>A0A6A8MG73</accession>